<sequence length="332" mass="37488">MTSRILVTLLVTTLACGAVAPALAQDAAYQRSLERYNDQRASYDDQVADYRDRQAAYERERERYIQARRDYDRRYGVGAYDRRYPTYGARYSATTYRESAAYNTERARFERERLAYERARDTYDRRRGTGAYDRRHPTQAARFRIDSRYAGSSGYDSQKAQWERDRAAYERARTDYDRRYGGGAYDRRYPDYANRFGTPYAGGYSVDTNTGAECRQDAKRNATLGGVIGALAGAALGSNVAARNARPEGTVLGALVGAGVGAAIGNASAKCDTRGAYYSHDQTEPYRDTDGRYVDAAERCRLAPAPTEYDGRVETRYIRVCPDAEGRYRVQN</sequence>
<feature type="domain" description="Glycine zipper 2TM" evidence="7">
    <location>
        <begin position="224"/>
        <end position="265"/>
    </location>
</feature>
<comment type="similarity">
    <text evidence="2">Belongs to the rickettsiale 17 kDa surface antigen family.</text>
</comment>
<proteinExistence type="inferred from homology"/>
<gene>
    <name evidence="8" type="primary">osrP</name>
    <name evidence="8" type="ordered locus">CCNA_00882</name>
</gene>
<dbReference type="PATRIC" id="fig|565050.3.peg.870"/>
<feature type="signal peptide" evidence="6">
    <location>
        <begin position="1"/>
        <end position="24"/>
    </location>
</feature>
<evidence type="ECO:0000259" key="7">
    <source>
        <dbReference type="Pfam" id="PF05433"/>
    </source>
</evidence>
<evidence type="ECO:0000313" key="9">
    <source>
        <dbReference type="Proteomes" id="UP000001364"/>
    </source>
</evidence>
<dbReference type="Pfam" id="PF05433">
    <property type="entry name" value="Rick_17kDa_Anti"/>
    <property type="match status" value="1"/>
</dbReference>
<dbReference type="Proteomes" id="UP000001364">
    <property type="component" value="Chromosome"/>
</dbReference>
<name>A0A0H3C4U7_CAUVN</name>
<dbReference type="SMR" id="A0A0H3C4U7"/>
<dbReference type="InterPro" id="IPR008816">
    <property type="entry name" value="Gly_zipper_2TM_dom"/>
</dbReference>
<evidence type="ECO:0000256" key="4">
    <source>
        <dbReference type="ARBA" id="ARBA00023288"/>
    </source>
</evidence>
<dbReference type="PROSITE" id="PS51257">
    <property type="entry name" value="PROKAR_LIPOPROTEIN"/>
    <property type="match status" value="1"/>
</dbReference>
<evidence type="ECO:0000256" key="5">
    <source>
        <dbReference type="SAM" id="Coils"/>
    </source>
</evidence>
<dbReference type="RefSeq" id="YP_002516255.1">
    <property type="nucleotide sequence ID" value="NC_011916.1"/>
</dbReference>
<keyword evidence="5" id="KW-0175">Coiled coil</keyword>
<dbReference type="EMBL" id="CP001340">
    <property type="protein sequence ID" value="ACL94347.1"/>
    <property type="molecule type" value="Genomic_DNA"/>
</dbReference>
<evidence type="ECO:0000313" key="8">
    <source>
        <dbReference type="EMBL" id="ACL94347.1"/>
    </source>
</evidence>
<dbReference type="OrthoDB" id="7184500at2"/>
<keyword evidence="4" id="KW-0449">Lipoprotein</keyword>
<reference evidence="8 9" key="1">
    <citation type="journal article" date="2010" name="J. Bacteriol.">
        <title>The genetic basis of laboratory adaptation in Caulobacter crescentus.</title>
        <authorList>
            <person name="Marks M.E."/>
            <person name="Castro-Rojas C.M."/>
            <person name="Teiling C."/>
            <person name="Du L."/>
            <person name="Kapatral V."/>
            <person name="Walunas T.L."/>
            <person name="Crosson S."/>
        </authorList>
    </citation>
    <scope>NUCLEOTIDE SEQUENCE [LARGE SCALE GENOMIC DNA]</scope>
    <source>
        <strain evidence="9">NA1000 / CB15N</strain>
    </source>
</reference>
<evidence type="ECO:0000256" key="2">
    <source>
        <dbReference type="ARBA" id="ARBA00008681"/>
    </source>
</evidence>
<dbReference type="GO" id="GO:0009279">
    <property type="term" value="C:cell outer membrane"/>
    <property type="evidence" value="ECO:0007669"/>
    <property type="project" value="UniProtKB-SubCell"/>
</dbReference>
<dbReference type="KEGG" id="ccs:CCNA_00882"/>
<comment type="subcellular location">
    <subcellularLocation>
        <location evidence="1">Cell outer membrane</location>
        <topology evidence="1">Lipid-anchor</topology>
    </subcellularLocation>
</comment>
<evidence type="ECO:0000256" key="6">
    <source>
        <dbReference type="SAM" id="SignalP"/>
    </source>
</evidence>
<evidence type="ECO:0000256" key="3">
    <source>
        <dbReference type="ARBA" id="ARBA00015281"/>
    </source>
</evidence>
<keyword evidence="9" id="KW-1185">Reference proteome</keyword>
<dbReference type="AlphaFoldDB" id="A0A0H3C4U7"/>
<feature type="coiled-coil region" evidence="5">
    <location>
        <begin position="33"/>
        <end position="67"/>
    </location>
</feature>
<evidence type="ECO:0000256" key="1">
    <source>
        <dbReference type="ARBA" id="ARBA00004459"/>
    </source>
</evidence>
<dbReference type="RefSeq" id="WP_010918724.1">
    <property type="nucleotide sequence ID" value="NC_011916.1"/>
</dbReference>
<feature type="chain" id="PRO_5002605859" description="17 kDa surface antigen" evidence="6">
    <location>
        <begin position="25"/>
        <end position="332"/>
    </location>
</feature>
<accession>A0A0H3C4U7</accession>
<organism evidence="8 9">
    <name type="scientific">Caulobacter vibrioides (strain NA1000 / CB15N)</name>
    <name type="common">Caulobacter crescentus</name>
    <dbReference type="NCBI Taxonomy" id="565050"/>
    <lineage>
        <taxon>Bacteria</taxon>
        <taxon>Pseudomonadati</taxon>
        <taxon>Pseudomonadota</taxon>
        <taxon>Alphaproteobacteria</taxon>
        <taxon>Caulobacterales</taxon>
        <taxon>Caulobacteraceae</taxon>
        <taxon>Caulobacter</taxon>
    </lineage>
</organism>
<keyword evidence="6" id="KW-0732">Signal</keyword>
<protein>
    <recommendedName>
        <fullName evidence="3">17 kDa surface antigen</fullName>
    </recommendedName>
</protein>
<dbReference type="GeneID" id="7329922"/>
<dbReference type="HOGENOM" id="CLU_835995_0_0_5"/>